<feature type="compositionally biased region" description="Low complexity" evidence="1">
    <location>
        <begin position="65"/>
        <end position="95"/>
    </location>
</feature>
<evidence type="ECO:0000256" key="1">
    <source>
        <dbReference type="SAM" id="MobiDB-lite"/>
    </source>
</evidence>
<dbReference type="RefSeq" id="WP_006594784.1">
    <property type="nucleotide sequence ID" value="NZ_BAHD01000118.1"/>
</dbReference>
<dbReference type="Pfam" id="PF01551">
    <property type="entry name" value="Peptidase_M23"/>
    <property type="match status" value="1"/>
</dbReference>
<protein>
    <submittedName>
        <fullName evidence="3">Putative peptidase M23 family protein</fullName>
    </submittedName>
</protein>
<gene>
    <name evidence="3" type="ORF">KILIM_118_00010</name>
</gene>
<dbReference type="InterPro" id="IPR050570">
    <property type="entry name" value="Cell_wall_metabolism_enzyme"/>
</dbReference>
<evidence type="ECO:0000313" key="4">
    <source>
        <dbReference type="Proteomes" id="UP000008366"/>
    </source>
</evidence>
<accession>K6X1L4</accession>
<dbReference type="EMBL" id="BAHD01000118">
    <property type="protein sequence ID" value="GAB98252.1"/>
    <property type="molecule type" value="Genomic_DNA"/>
</dbReference>
<keyword evidence="4" id="KW-1185">Reference proteome</keyword>
<proteinExistence type="predicted"/>
<dbReference type="SUPFAM" id="SSF51261">
    <property type="entry name" value="Duplicated hybrid motif"/>
    <property type="match status" value="1"/>
</dbReference>
<evidence type="ECO:0000259" key="2">
    <source>
        <dbReference type="Pfam" id="PF01551"/>
    </source>
</evidence>
<dbReference type="InterPro" id="IPR011055">
    <property type="entry name" value="Dup_hybrid_motif"/>
</dbReference>
<dbReference type="eggNOG" id="COG0739">
    <property type="taxonomic scope" value="Bacteria"/>
</dbReference>
<comment type="caution">
    <text evidence="3">The sequence shown here is derived from an EMBL/GenBank/DDBJ whole genome shotgun (WGS) entry which is preliminary data.</text>
</comment>
<dbReference type="GO" id="GO:0004222">
    <property type="term" value="F:metalloendopeptidase activity"/>
    <property type="evidence" value="ECO:0007669"/>
    <property type="project" value="TreeGrafter"/>
</dbReference>
<dbReference type="InterPro" id="IPR016047">
    <property type="entry name" value="M23ase_b-sheet_dom"/>
</dbReference>
<dbReference type="AlphaFoldDB" id="K6X1L4"/>
<organism evidence="3 4">
    <name type="scientific">Kineosphaera limosa NBRC 100340</name>
    <dbReference type="NCBI Taxonomy" id="1184609"/>
    <lineage>
        <taxon>Bacteria</taxon>
        <taxon>Bacillati</taxon>
        <taxon>Actinomycetota</taxon>
        <taxon>Actinomycetes</taxon>
        <taxon>Micrococcales</taxon>
        <taxon>Dermatophilaceae</taxon>
        <taxon>Kineosphaera</taxon>
    </lineage>
</organism>
<dbReference type="OrthoDB" id="1099523at2"/>
<sequence length="256" mass="26159">GAAAAGASADVSSIATAGAPTLALARSAEAVFAQAQAQLAAQAKSQTKDQTKDQGKAADEPAPSPSAAPSAAPTAASRQQAASRSAARPAIGPRAMLERSPAGESTKATRLAAQAFPDLERFTWVGPVAGTRQTSSFGPRWGRLHAGLDFAGPVGTRLKSLSSGVVTFAGKQGGYGNKVEIMLWDGSLVAYGHMDSIAVKQGQEVGPGHVVGRLGNTGHSTGPHLHLEVRPGGGDPIDPWPWLVQRGILPRDVPRS</sequence>
<dbReference type="PANTHER" id="PTHR21666:SF270">
    <property type="entry name" value="MUREIN HYDROLASE ACTIVATOR ENVC"/>
    <property type="match status" value="1"/>
</dbReference>
<feature type="domain" description="M23ase beta-sheet core" evidence="2">
    <location>
        <begin position="144"/>
        <end position="239"/>
    </location>
</feature>
<feature type="region of interest" description="Disordered" evidence="1">
    <location>
        <begin position="35"/>
        <end position="109"/>
    </location>
</feature>
<feature type="compositionally biased region" description="Basic and acidic residues" evidence="1">
    <location>
        <begin position="46"/>
        <end position="59"/>
    </location>
</feature>
<dbReference type="PANTHER" id="PTHR21666">
    <property type="entry name" value="PEPTIDASE-RELATED"/>
    <property type="match status" value="1"/>
</dbReference>
<dbReference type="Proteomes" id="UP000008366">
    <property type="component" value="Unassembled WGS sequence"/>
</dbReference>
<dbReference type="STRING" id="1184609.KILIM_118_00010"/>
<dbReference type="CDD" id="cd12797">
    <property type="entry name" value="M23_peptidase"/>
    <property type="match status" value="1"/>
</dbReference>
<evidence type="ECO:0000313" key="3">
    <source>
        <dbReference type="EMBL" id="GAB98252.1"/>
    </source>
</evidence>
<name>K6X1L4_9MICO</name>
<reference evidence="3 4" key="1">
    <citation type="submission" date="2012-08" db="EMBL/GenBank/DDBJ databases">
        <title>Whole genome shotgun sequence of Kineosphaera limosa NBRC 100340.</title>
        <authorList>
            <person name="Yoshida I."/>
            <person name="Isaki S."/>
            <person name="Hosoyama A."/>
            <person name="Tsuchikane K."/>
            <person name="Katsumata H."/>
            <person name="Ando Y."/>
            <person name="Ohji S."/>
            <person name="Hamada M."/>
            <person name="Tamura T."/>
            <person name="Yamazoe A."/>
            <person name="Yamazaki S."/>
            <person name="Fujita N."/>
        </authorList>
    </citation>
    <scope>NUCLEOTIDE SEQUENCE [LARGE SCALE GENOMIC DNA]</scope>
    <source>
        <strain evidence="3 4">NBRC 100340</strain>
    </source>
</reference>
<dbReference type="Gene3D" id="2.70.70.10">
    <property type="entry name" value="Glucose Permease (Domain IIA)"/>
    <property type="match status" value="1"/>
</dbReference>
<feature type="non-terminal residue" evidence="3">
    <location>
        <position position="1"/>
    </location>
</feature>